<sequence>MTDVGRNETVQLDEDDSQVSIFQNHCAFDRISTHWIEADARAGHDPKHDQSVKTMPTPFDRTSQDDIDRTQDDLVIQLSAEVDAHCLDVLLSTALPVDDVDPTQINQWVRQSILETRLGTRSQCGVDIVVDGELEPLLTTINTVGPRAVDVGWERANVYAMNRYRPIDAGLYVVVNLQHVIGMSTRATLFYTSHSLDEGTEYLSARCDLTYRPRLDFHPGAVRVARVAFADEAAWRTAARAAALD</sequence>
<dbReference type="Proteomes" id="UP000392064">
    <property type="component" value="Chromosome"/>
</dbReference>
<evidence type="ECO:0000313" key="3">
    <source>
        <dbReference type="Proteomes" id="UP000392064"/>
    </source>
</evidence>
<gene>
    <name evidence="2" type="ORF">GEV26_13680</name>
</gene>
<keyword evidence="3" id="KW-1185">Reference proteome</keyword>
<reference evidence="2 3" key="1">
    <citation type="submission" date="2019-11" db="EMBL/GenBank/DDBJ databases">
        <authorList>
            <person name="Li J."/>
        </authorList>
    </citation>
    <scope>NUCLEOTIDE SEQUENCE [LARGE SCALE GENOMIC DNA]</scope>
    <source>
        <strain evidence="2 3">MF47</strain>
    </source>
</reference>
<organism evidence="2 3">
    <name type="scientific">Aeromicrobium yanjiei</name>
    <dbReference type="NCBI Taxonomy" id="2662028"/>
    <lineage>
        <taxon>Bacteria</taxon>
        <taxon>Bacillati</taxon>
        <taxon>Actinomycetota</taxon>
        <taxon>Actinomycetes</taxon>
        <taxon>Propionibacteriales</taxon>
        <taxon>Nocardioidaceae</taxon>
        <taxon>Aeromicrobium</taxon>
    </lineage>
</organism>
<name>A0A5Q2MI47_9ACTN</name>
<dbReference type="RefSeq" id="WP_153653907.1">
    <property type="nucleotide sequence ID" value="NZ_CP045737.1"/>
</dbReference>
<proteinExistence type="predicted"/>
<evidence type="ECO:0000256" key="1">
    <source>
        <dbReference type="SAM" id="MobiDB-lite"/>
    </source>
</evidence>
<accession>A0A5Q2MI47</accession>
<feature type="compositionally biased region" description="Basic and acidic residues" evidence="1">
    <location>
        <begin position="42"/>
        <end position="51"/>
    </location>
</feature>
<feature type="region of interest" description="Disordered" evidence="1">
    <location>
        <begin position="42"/>
        <end position="65"/>
    </location>
</feature>
<protein>
    <submittedName>
        <fullName evidence="2">Uncharacterized protein</fullName>
    </submittedName>
</protein>
<dbReference type="EMBL" id="CP045737">
    <property type="protein sequence ID" value="QGG42338.1"/>
    <property type="molecule type" value="Genomic_DNA"/>
</dbReference>
<dbReference type="KEGG" id="aef:GEV26_13680"/>
<dbReference type="AlphaFoldDB" id="A0A5Q2MI47"/>
<evidence type="ECO:0000313" key="2">
    <source>
        <dbReference type="EMBL" id="QGG42338.1"/>
    </source>
</evidence>